<dbReference type="PROSITE" id="PS50994">
    <property type="entry name" value="INTEGRASE"/>
    <property type="match status" value="1"/>
</dbReference>
<dbReference type="GO" id="GO:0015074">
    <property type="term" value="P:DNA integration"/>
    <property type="evidence" value="ECO:0007669"/>
    <property type="project" value="InterPro"/>
</dbReference>
<dbReference type="InterPro" id="IPR036397">
    <property type="entry name" value="RNaseH_sf"/>
</dbReference>
<reference evidence="4" key="1">
    <citation type="submission" date="2023-01" db="EMBL/GenBank/DDBJ databases">
        <title>The growth and conidiation of Purpureocillium lavendulum are regulated by nitrogen source and histone H3K14 acetylation.</title>
        <authorList>
            <person name="Tang P."/>
            <person name="Han J."/>
            <person name="Zhang C."/>
            <person name="Tang P."/>
            <person name="Qi F."/>
            <person name="Zhang K."/>
            <person name="Liang L."/>
        </authorList>
    </citation>
    <scope>NUCLEOTIDE SEQUENCE</scope>
    <source>
        <strain evidence="4">YMF1.00683</strain>
    </source>
</reference>
<evidence type="ECO:0000256" key="1">
    <source>
        <dbReference type="ARBA" id="ARBA00022884"/>
    </source>
</evidence>
<dbReference type="Gene3D" id="3.30.420.10">
    <property type="entry name" value="Ribonuclease H-like superfamily/Ribonuclease H"/>
    <property type="match status" value="1"/>
</dbReference>
<keyword evidence="5" id="KW-1185">Reference proteome</keyword>
<dbReference type="EMBL" id="JAQHRD010000015">
    <property type="protein sequence ID" value="KAJ6436983.1"/>
    <property type="molecule type" value="Genomic_DNA"/>
</dbReference>
<dbReference type="GO" id="GO:0005634">
    <property type="term" value="C:nucleus"/>
    <property type="evidence" value="ECO:0007669"/>
    <property type="project" value="UniProtKB-ARBA"/>
</dbReference>
<evidence type="ECO:0000313" key="4">
    <source>
        <dbReference type="EMBL" id="KAJ6436983.1"/>
    </source>
</evidence>
<protein>
    <submittedName>
        <fullName evidence="4">Integrase, catalytic core</fullName>
    </submittedName>
</protein>
<dbReference type="InterPro" id="IPR001584">
    <property type="entry name" value="Integrase_cat-core"/>
</dbReference>
<proteinExistence type="predicted"/>
<evidence type="ECO:0000256" key="2">
    <source>
        <dbReference type="SAM" id="MobiDB-lite"/>
    </source>
</evidence>
<sequence length="141" mass="16356">MEARYIISRRESANRARQPFYRVFADLFEFPAAYNGHRYILLITDEFSGMMFSWSLSSKTETGGIIMEFEARIKRHTGASIYKIRIDNEGSVINLPLQTISEFQRWAKKWESMSSFRHPTPRNPRVVPRDPGESTSNECAA</sequence>
<gene>
    <name evidence="4" type="ORF">O9K51_10520</name>
</gene>
<evidence type="ECO:0000259" key="3">
    <source>
        <dbReference type="PROSITE" id="PS50994"/>
    </source>
</evidence>
<keyword evidence="1" id="KW-0694">RNA-binding</keyword>
<dbReference type="Proteomes" id="UP001163105">
    <property type="component" value="Unassembled WGS sequence"/>
</dbReference>
<feature type="region of interest" description="Disordered" evidence="2">
    <location>
        <begin position="116"/>
        <end position="141"/>
    </location>
</feature>
<dbReference type="InterPro" id="IPR012337">
    <property type="entry name" value="RNaseH-like_sf"/>
</dbReference>
<feature type="domain" description="Integrase catalytic" evidence="3">
    <location>
        <begin position="15"/>
        <end position="129"/>
    </location>
</feature>
<comment type="caution">
    <text evidence="4">The sequence shown here is derived from an EMBL/GenBank/DDBJ whole genome shotgun (WGS) entry which is preliminary data.</text>
</comment>
<name>A0AB34FD77_9HYPO</name>
<organism evidence="4 5">
    <name type="scientific">Purpureocillium lavendulum</name>
    <dbReference type="NCBI Taxonomy" id="1247861"/>
    <lineage>
        <taxon>Eukaryota</taxon>
        <taxon>Fungi</taxon>
        <taxon>Dikarya</taxon>
        <taxon>Ascomycota</taxon>
        <taxon>Pezizomycotina</taxon>
        <taxon>Sordariomycetes</taxon>
        <taxon>Hypocreomycetidae</taxon>
        <taxon>Hypocreales</taxon>
        <taxon>Ophiocordycipitaceae</taxon>
        <taxon>Purpureocillium</taxon>
    </lineage>
</organism>
<accession>A0AB34FD77</accession>
<evidence type="ECO:0000313" key="5">
    <source>
        <dbReference type="Proteomes" id="UP001163105"/>
    </source>
</evidence>
<dbReference type="AlphaFoldDB" id="A0AB34FD77"/>
<dbReference type="GO" id="GO:0003723">
    <property type="term" value="F:RNA binding"/>
    <property type="evidence" value="ECO:0007669"/>
    <property type="project" value="UniProtKB-KW"/>
</dbReference>
<dbReference type="SUPFAM" id="SSF53098">
    <property type="entry name" value="Ribonuclease H-like"/>
    <property type="match status" value="1"/>
</dbReference>